<evidence type="ECO:0000256" key="1">
    <source>
        <dbReference type="SAM" id="MobiDB-lite"/>
    </source>
</evidence>
<proteinExistence type="predicted"/>
<comment type="caution">
    <text evidence="2">The sequence shown here is derived from an EMBL/GenBank/DDBJ whole genome shotgun (WGS) entry which is preliminary data.</text>
</comment>
<feature type="region of interest" description="Disordered" evidence="1">
    <location>
        <begin position="15"/>
        <end position="34"/>
    </location>
</feature>
<evidence type="ECO:0000313" key="3">
    <source>
        <dbReference type="Proteomes" id="UP001549366"/>
    </source>
</evidence>
<reference evidence="2 3" key="1">
    <citation type="submission" date="2024-06" db="EMBL/GenBank/DDBJ databases">
        <title>Genomic Encyclopedia of Type Strains, Phase V (KMG-V): Genome sequencing to study the core and pangenomes of soil and plant-associated prokaryotes.</title>
        <authorList>
            <person name="Whitman W."/>
        </authorList>
    </citation>
    <scope>NUCLEOTIDE SEQUENCE [LARGE SCALE GENOMIC DNA]</scope>
    <source>
        <strain evidence="2 3">NE40</strain>
    </source>
</reference>
<dbReference type="Proteomes" id="UP001549366">
    <property type="component" value="Unassembled WGS sequence"/>
</dbReference>
<feature type="compositionally biased region" description="Basic and acidic residues" evidence="1">
    <location>
        <begin position="17"/>
        <end position="26"/>
    </location>
</feature>
<gene>
    <name evidence="2" type="ORF">V5J35_003767</name>
</gene>
<name>A0ABV2SLD4_9GAMM</name>
<keyword evidence="3" id="KW-1185">Reference proteome</keyword>
<organism evidence="2 3">
    <name type="scientific">Endozoicomonas lisbonensis</name>
    <dbReference type="NCBI Taxonomy" id="3120522"/>
    <lineage>
        <taxon>Bacteria</taxon>
        <taxon>Pseudomonadati</taxon>
        <taxon>Pseudomonadota</taxon>
        <taxon>Gammaproteobacteria</taxon>
        <taxon>Oceanospirillales</taxon>
        <taxon>Endozoicomonadaceae</taxon>
        <taxon>Endozoicomonas</taxon>
    </lineage>
</organism>
<accession>A0ABV2SLD4</accession>
<sequence length="34" mass="3757">MGRIDVENFIQLPESNDCAKDADKPLPTKTGPQK</sequence>
<evidence type="ECO:0000313" key="2">
    <source>
        <dbReference type="EMBL" id="MET4758575.1"/>
    </source>
</evidence>
<protein>
    <submittedName>
        <fullName evidence="2">Uncharacterized protein</fullName>
    </submittedName>
</protein>
<dbReference type="EMBL" id="JBEWTB010000002">
    <property type="protein sequence ID" value="MET4758575.1"/>
    <property type="molecule type" value="Genomic_DNA"/>
</dbReference>